<protein>
    <submittedName>
        <fullName evidence="2">Two-component transcriptional response regulator, LuxR family</fullName>
    </submittedName>
</protein>
<name>A0A6J4U0K7_9BACT</name>
<gene>
    <name evidence="2" type="ORF">AVDCRST_MAG73-1570</name>
</gene>
<sequence>DRPVRPPRTDPDERPRPQPTIRAAVRRQGRPNPRRRRRAGPARDGRLQPSPRRPRRGSGRHRPRRAGDRPRPPPGFGGFGRDATGDGRVSGLPYPARRVDRADPAPIRPRRRGGPRPRPGAGRGRLSHQAVRDAGAAGPRPGDAAPLADGP</sequence>
<reference evidence="2" key="1">
    <citation type="submission" date="2020-02" db="EMBL/GenBank/DDBJ databases">
        <authorList>
            <person name="Meier V. D."/>
        </authorList>
    </citation>
    <scope>NUCLEOTIDE SEQUENCE</scope>
    <source>
        <strain evidence="2">AVDCRST_MAG73</strain>
    </source>
</reference>
<organism evidence="2">
    <name type="scientific">uncultured Thermomicrobiales bacterium</name>
    <dbReference type="NCBI Taxonomy" id="1645740"/>
    <lineage>
        <taxon>Bacteria</taxon>
        <taxon>Pseudomonadati</taxon>
        <taxon>Thermomicrobiota</taxon>
        <taxon>Thermomicrobia</taxon>
        <taxon>Thermomicrobiales</taxon>
        <taxon>environmental samples</taxon>
    </lineage>
</organism>
<feature type="region of interest" description="Disordered" evidence="1">
    <location>
        <begin position="1"/>
        <end position="151"/>
    </location>
</feature>
<proteinExistence type="predicted"/>
<feature type="non-terminal residue" evidence="2">
    <location>
        <position position="151"/>
    </location>
</feature>
<feature type="compositionally biased region" description="Basic and acidic residues" evidence="1">
    <location>
        <begin position="1"/>
        <end position="16"/>
    </location>
</feature>
<dbReference type="AlphaFoldDB" id="A0A6J4U0K7"/>
<feature type="non-terminal residue" evidence="2">
    <location>
        <position position="1"/>
    </location>
</feature>
<evidence type="ECO:0000313" key="2">
    <source>
        <dbReference type="EMBL" id="CAA9537620.1"/>
    </source>
</evidence>
<evidence type="ECO:0000256" key="1">
    <source>
        <dbReference type="SAM" id="MobiDB-lite"/>
    </source>
</evidence>
<feature type="compositionally biased region" description="Low complexity" evidence="1">
    <location>
        <begin position="132"/>
        <end position="151"/>
    </location>
</feature>
<accession>A0A6J4U0K7</accession>
<feature type="compositionally biased region" description="Basic residues" evidence="1">
    <location>
        <begin position="24"/>
        <end position="40"/>
    </location>
</feature>
<dbReference type="EMBL" id="CADCWE010000095">
    <property type="protein sequence ID" value="CAA9537620.1"/>
    <property type="molecule type" value="Genomic_DNA"/>
</dbReference>
<feature type="compositionally biased region" description="Basic residues" evidence="1">
    <location>
        <begin position="52"/>
        <end position="64"/>
    </location>
</feature>